<dbReference type="AlphaFoldDB" id="A0A0E9X0T5"/>
<evidence type="ECO:0000256" key="1">
    <source>
        <dbReference type="SAM" id="Phobius"/>
    </source>
</evidence>
<keyword evidence="1" id="KW-0472">Membrane</keyword>
<keyword evidence="1" id="KW-1133">Transmembrane helix</keyword>
<accession>A0A0E9X0T5</accession>
<protein>
    <submittedName>
        <fullName evidence="2">Uncharacterized protein</fullName>
    </submittedName>
</protein>
<reference evidence="2" key="2">
    <citation type="journal article" date="2015" name="Fish Shellfish Immunol.">
        <title>Early steps in the European eel (Anguilla anguilla)-Vibrio vulnificus interaction in the gills: Role of the RtxA13 toxin.</title>
        <authorList>
            <person name="Callol A."/>
            <person name="Pajuelo D."/>
            <person name="Ebbesson L."/>
            <person name="Teles M."/>
            <person name="MacKenzie S."/>
            <person name="Amaro C."/>
        </authorList>
    </citation>
    <scope>NUCLEOTIDE SEQUENCE</scope>
</reference>
<sequence>MKFLLHPSILDDNLVVFSKTLLFSVRCVCVAPVWNMWACFLYVFCSNRRAVNANVGSYSLDIVVNLCNSPRRALKIAILKIGNKVYSDGLPEGGSIQAAIL</sequence>
<dbReference type="EMBL" id="GBXM01012363">
    <property type="protein sequence ID" value="JAH96214.1"/>
    <property type="molecule type" value="Transcribed_RNA"/>
</dbReference>
<evidence type="ECO:0000313" key="2">
    <source>
        <dbReference type="EMBL" id="JAH96214.1"/>
    </source>
</evidence>
<name>A0A0E9X0T5_ANGAN</name>
<reference evidence="2" key="1">
    <citation type="submission" date="2014-11" db="EMBL/GenBank/DDBJ databases">
        <authorList>
            <person name="Amaro Gonzalez C."/>
        </authorList>
    </citation>
    <scope>NUCLEOTIDE SEQUENCE</scope>
</reference>
<proteinExistence type="predicted"/>
<keyword evidence="1" id="KW-0812">Transmembrane</keyword>
<organism evidence="2">
    <name type="scientific">Anguilla anguilla</name>
    <name type="common">European freshwater eel</name>
    <name type="synonym">Muraena anguilla</name>
    <dbReference type="NCBI Taxonomy" id="7936"/>
    <lineage>
        <taxon>Eukaryota</taxon>
        <taxon>Metazoa</taxon>
        <taxon>Chordata</taxon>
        <taxon>Craniata</taxon>
        <taxon>Vertebrata</taxon>
        <taxon>Euteleostomi</taxon>
        <taxon>Actinopterygii</taxon>
        <taxon>Neopterygii</taxon>
        <taxon>Teleostei</taxon>
        <taxon>Anguilliformes</taxon>
        <taxon>Anguillidae</taxon>
        <taxon>Anguilla</taxon>
    </lineage>
</organism>
<feature type="transmembrane region" description="Helical" evidence="1">
    <location>
        <begin position="20"/>
        <end position="44"/>
    </location>
</feature>